<dbReference type="Proteomes" id="UP001501447">
    <property type="component" value="Unassembled WGS sequence"/>
</dbReference>
<keyword evidence="3" id="KW-1185">Reference proteome</keyword>
<evidence type="ECO:0000259" key="1">
    <source>
        <dbReference type="Pfam" id="PF04149"/>
    </source>
</evidence>
<proteinExistence type="predicted"/>
<feature type="domain" description="DUF397" evidence="1">
    <location>
        <begin position="11"/>
        <end position="61"/>
    </location>
</feature>
<sequence>MNNSENRRDRAAWFKSSYSNGTQNCVEVRFDERVGTRDSKAPTGPVLTFGADQWTAFVMGVAEGELDR</sequence>
<name>A0ABN3Q7G0_9ACTN</name>
<protein>
    <recommendedName>
        <fullName evidence="1">DUF397 domain-containing protein</fullName>
    </recommendedName>
</protein>
<dbReference type="InterPro" id="IPR007278">
    <property type="entry name" value="DUF397"/>
</dbReference>
<comment type="caution">
    <text evidence="2">The sequence shown here is derived from an EMBL/GenBank/DDBJ whole genome shotgun (WGS) entry which is preliminary data.</text>
</comment>
<evidence type="ECO:0000313" key="3">
    <source>
        <dbReference type="Proteomes" id="UP001501447"/>
    </source>
</evidence>
<dbReference type="Pfam" id="PF04149">
    <property type="entry name" value="DUF397"/>
    <property type="match status" value="1"/>
</dbReference>
<gene>
    <name evidence="2" type="ORF">GCM10009863_36500</name>
</gene>
<organism evidence="2 3">
    <name type="scientific">Streptomyces axinellae</name>
    <dbReference type="NCBI Taxonomy" id="552788"/>
    <lineage>
        <taxon>Bacteria</taxon>
        <taxon>Bacillati</taxon>
        <taxon>Actinomycetota</taxon>
        <taxon>Actinomycetes</taxon>
        <taxon>Kitasatosporales</taxon>
        <taxon>Streptomycetaceae</taxon>
        <taxon>Streptomyces</taxon>
    </lineage>
</organism>
<evidence type="ECO:0000313" key="2">
    <source>
        <dbReference type="EMBL" id="GAA2619257.1"/>
    </source>
</evidence>
<dbReference type="EMBL" id="BAAARJ010000011">
    <property type="protein sequence ID" value="GAA2619257.1"/>
    <property type="molecule type" value="Genomic_DNA"/>
</dbReference>
<dbReference type="RefSeq" id="WP_344567231.1">
    <property type="nucleotide sequence ID" value="NZ_BAAARJ010000011.1"/>
</dbReference>
<accession>A0ABN3Q7G0</accession>
<reference evidence="2 3" key="1">
    <citation type="journal article" date="2019" name="Int. J. Syst. Evol. Microbiol.">
        <title>The Global Catalogue of Microorganisms (GCM) 10K type strain sequencing project: providing services to taxonomists for standard genome sequencing and annotation.</title>
        <authorList>
            <consortium name="The Broad Institute Genomics Platform"/>
            <consortium name="The Broad Institute Genome Sequencing Center for Infectious Disease"/>
            <person name="Wu L."/>
            <person name="Ma J."/>
        </authorList>
    </citation>
    <scope>NUCLEOTIDE SEQUENCE [LARGE SCALE GENOMIC DNA]</scope>
    <source>
        <strain evidence="2 3">JCM 16373</strain>
    </source>
</reference>